<reference evidence="2 3" key="2">
    <citation type="submission" date="2018-11" db="EMBL/GenBank/DDBJ databases">
        <authorList>
            <consortium name="Pathogen Informatics"/>
        </authorList>
    </citation>
    <scope>NUCLEOTIDE SEQUENCE [LARGE SCALE GENOMIC DNA]</scope>
    <source>
        <strain evidence="2 3">MHpl1</strain>
    </source>
</reference>
<dbReference type="GO" id="GO:0003729">
    <property type="term" value="F:mRNA binding"/>
    <property type="evidence" value="ECO:0007669"/>
    <property type="project" value="TreeGrafter"/>
</dbReference>
<dbReference type="Proteomes" id="UP000268014">
    <property type="component" value="Unassembled WGS sequence"/>
</dbReference>
<dbReference type="PANTHER" id="PTHR19965">
    <property type="entry name" value="RNA AND EXPORT FACTOR BINDING PROTEIN"/>
    <property type="match status" value="1"/>
</dbReference>
<organism evidence="4">
    <name type="scientific">Haemonchus placei</name>
    <name type="common">Barber's pole worm</name>
    <dbReference type="NCBI Taxonomy" id="6290"/>
    <lineage>
        <taxon>Eukaryota</taxon>
        <taxon>Metazoa</taxon>
        <taxon>Ecdysozoa</taxon>
        <taxon>Nematoda</taxon>
        <taxon>Chromadorea</taxon>
        <taxon>Rhabditida</taxon>
        <taxon>Rhabditina</taxon>
        <taxon>Rhabditomorpha</taxon>
        <taxon>Strongyloidea</taxon>
        <taxon>Trichostrongylidae</taxon>
        <taxon>Haemonchus</taxon>
    </lineage>
</organism>
<evidence type="ECO:0000313" key="3">
    <source>
        <dbReference type="Proteomes" id="UP000268014"/>
    </source>
</evidence>
<protein>
    <submittedName>
        <fullName evidence="4">RRM domain-containing protein</fullName>
    </submittedName>
</protein>
<keyword evidence="1" id="KW-0694">RNA-binding</keyword>
<dbReference type="PANTHER" id="PTHR19965:SF82">
    <property type="entry name" value="THO COMPLEX SUBUNIT 4"/>
    <property type="match status" value="1"/>
</dbReference>
<dbReference type="InterPro" id="IPR012677">
    <property type="entry name" value="Nucleotide-bd_a/b_plait_sf"/>
</dbReference>
<dbReference type="Gene3D" id="3.30.70.330">
    <property type="match status" value="1"/>
</dbReference>
<dbReference type="InterPro" id="IPR051229">
    <property type="entry name" value="ALYREF_mRNA_export"/>
</dbReference>
<dbReference type="WBParaSite" id="HPLM_0001080501-mRNA-1">
    <property type="protein sequence ID" value="HPLM_0001080501-mRNA-1"/>
    <property type="gene ID" value="HPLM_0001080501"/>
</dbReference>
<dbReference type="GO" id="GO:0006406">
    <property type="term" value="P:mRNA export from nucleus"/>
    <property type="evidence" value="ECO:0007669"/>
    <property type="project" value="TreeGrafter"/>
</dbReference>
<name>A0A0N4WIL4_HAEPC</name>
<evidence type="ECO:0000313" key="4">
    <source>
        <dbReference type="WBParaSite" id="HPLM_0001080501-mRNA-1"/>
    </source>
</evidence>
<dbReference type="EMBL" id="UZAF01017392">
    <property type="protein sequence ID" value="VDO41152.1"/>
    <property type="molecule type" value="Genomic_DNA"/>
</dbReference>
<gene>
    <name evidence="2" type="ORF">HPLM_LOCUS10797</name>
</gene>
<dbReference type="InterPro" id="IPR035979">
    <property type="entry name" value="RBD_domain_sf"/>
</dbReference>
<dbReference type="OrthoDB" id="1049195at2759"/>
<dbReference type="STRING" id="6290.A0A0N4WIL4"/>
<keyword evidence="3" id="KW-1185">Reference proteome</keyword>
<evidence type="ECO:0000256" key="1">
    <source>
        <dbReference type="ARBA" id="ARBA00022884"/>
    </source>
</evidence>
<evidence type="ECO:0000313" key="2">
    <source>
        <dbReference type="EMBL" id="VDO41152.1"/>
    </source>
</evidence>
<dbReference type="SUPFAM" id="SSF54928">
    <property type="entry name" value="RNA-binding domain, RBD"/>
    <property type="match status" value="1"/>
</dbReference>
<sequence length="207" mass="23486">MTSMDMSLDEIIAKNRREKRSGMLLFRSRYIRNIGFIRIDVFKVALVTYSSYNPNKTVRINISNLAPSVVSSDLEELFVNYRIEAATVNYNESGVSVGTGDIYLRRSDAENVINDFKGVALDGQVSDLNLELDHKRNYAGSLHFVILLLRCVINSILNSMLFEKEDFLCLGERRDGRGSRGGGFGRRSRSGRRYPLSFCCEVARLYS</sequence>
<dbReference type="GO" id="GO:0005634">
    <property type="term" value="C:nucleus"/>
    <property type="evidence" value="ECO:0007669"/>
    <property type="project" value="TreeGrafter"/>
</dbReference>
<proteinExistence type="predicted"/>
<dbReference type="AlphaFoldDB" id="A0A0N4WIL4"/>
<reference evidence="4" key="1">
    <citation type="submission" date="2017-02" db="UniProtKB">
        <authorList>
            <consortium name="WormBaseParasite"/>
        </authorList>
    </citation>
    <scope>IDENTIFICATION</scope>
</reference>
<accession>A0A0N4WIL4</accession>